<name>A0A7J0BDD8_9BACT</name>
<accession>A0A7J0BDD8</accession>
<feature type="chain" id="PRO_5029497985" evidence="1">
    <location>
        <begin position="36"/>
        <end position="281"/>
    </location>
</feature>
<sequence>MEEYNIEWKVVMMKHTLRLTLSVLLVALLAIPASAAVVNTWSYTYDAGFVELNIPSGDFGLATYGANSITIEDGTAVDSYTQAWWGSSNPYQLATPRSGIVLGSPVSGQIDTNSAAGAAAMTMTHYNRPIYGSSLTSGTVLAALELTALDPVNALTKVLATTLSFNFYETSNTGNLQSDVFILQNPEVGSGIFEYDGETYTLDFTGSFQRISDAYVSLLNLNPDVEYYGWTTSESAVTAINTSFTITHVPTPTPEPATFVLLALGLGMIGLHTYRRQRNAA</sequence>
<reference evidence="3 4" key="1">
    <citation type="submission" date="2020-05" db="EMBL/GenBank/DDBJ databases">
        <title>Draft genome sequence of Desulfovibrio sp. strain HN2T.</title>
        <authorList>
            <person name="Ueno A."/>
            <person name="Tamazawa S."/>
            <person name="Tamamura S."/>
            <person name="Murakami T."/>
            <person name="Kiyama T."/>
            <person name="Inomata H."/>
            <person name="Amano Y."/>
            <person name="Miyakawa K."/>
            <person name="Tamaki H."/>
            <person name="Naganuma T."/>
            <person name="Kaneko K."/>
        </authorList>
    </citation>
    <scope>NUCLEOTIDE SEQUENCE [LARGE SCALE GENOMIC DNA]</scope>
    <source>
        <strain evidence="3 4">HN2</strain>
    </source>
</reference>
<gene>
    <name evidence="3" type="ORF">DSM101010T_00650</name>
</gene>
<comment type="caution">
    <text evidence="3">The sequence shown here is derived from an EMBL/GenBank/DDBJ whole genome shotgun (WGS) entry which is preliminary data.</text>
</comment>
<dbReference type="Proteomes" id="UP000503840">
    <property type="component" value="Unassembled WGS sequence"/>
</dbReference>
<evidence type="ECO:0000313" key="3">
    <source>
        <dbReference type="EMBL" id="GFM31700.1"/>
    </source>
</evidence>
<dbReference type="EMBL" id="BLVO01000001">
    <property type="protein sequence ID" value="GFM31700.1"/>
    <property type="molecule type" value="Genomic_DNA"/>
</dbReference>
<dbReference type="InterPro" id="IPR013424">
    <property type="entry name" value="Ice-binding_C"/>
</dbReference>
<feature type="domain" description="Ice-binding protein C-terminal" evidence="2">
    <location>
        <begin position="252"/>
        <end position="276"/>
    </location>
</feature>
<dbReference type="AlphaFoldDB" id="A0A7J0BDD8"/>
<keyword evidence="1" id="KW-0732">Signal</keyword>
<dbReference type="RefSeq" id="WP_174403411.1">
    <property type="nucleotide sequence ID" value="NZ_BLVO01000001.1"/>
</dbReference>
<dbReference type="NCBIfam" id="NF038125">
    <property type="entry name" value="PEP_CTERM_THxN"/>
    <property type="match status" value="1"/>
</dbReference>
<protein>
    <submittedName>
        <fullName evidence="3">PEP-CTERM domain protein</fullName>
    </submittedName>
</protein>
<dbReference type="NCBIfam" id="TIGR02595">
    <property type="entry name" value="PEP_CTERM"/>
    <property type="match status" value="1"/>
</dbReference>
<proteinExistence type="predicted"/>
<feature type="signal peptide" evidence="1">
    <location>
        <begin position="1"/>
        <end position="35"/>
    </location>
</feature>
<evidence type="ECO:0000256" key="1">
    <source>
        <dbReference type="SAM" id="SignalP"/>
    </source>
</evidence>
<dbReference type="Pfam" id="PF07589">
    <property type="entry name" value="PEP-CTERM"/>
    <property type="match status" value="1"/>
</dbReference>
<evidence type="ECO:0000313" key="4">
    <source>
        <dbReference type="Proteomes" id="UP000503840"/>
    </source>
</evidence>
<evidence type="ECO:0000259" key="2">
    <source>
        <dbReference type="Pfam" id="PF07589"/>
    </source>
</evidence>
<organism evidence="3 4">
    <name type="scientific">Desulfovibrio subterraneus</name>
    <dbReference type="NCBI Taxonomy" id="2718620"/>
    <lineage>
        <taxon>Bacteria</taxon>
        <taxon>Pseudomonadati</taxon>
        <taxon>Thermodesulfobacteriota</taxon>
        <taxon>Desulfovibrionia</taxon>
        <taxon>Desulfovibrionales</taxon>
        <taxon>Desulfovibrionaceae</taxon>
        <taxon>Desulfovibrio</taxon>
    </lineage>
</organism>
<keyword evidence="4" id="KW-1185">Reference proteome</keyword>